<evidence type="ECO:0000313" key="2">
    <source>
        <dbReference type="Proteomes" id="UP000094056"/>
    </source>
</evidence>
<sequence>MKEIWSSMIHNNIQTDEVFAKSIEKKIGEVVKINTLVTTRRRLRQRLEVLHFILDVVPNNQKDEHGDSSILARIKNEWGLDEKDVPTLRHIAALARAAQGEGTLAWALFSRLLIDKSESKLDEVEKQISPLLECQKHIRINKAKTWMNDKKNKQILKHLKKEMNKKNIRFFSSPVWYLIVLREFTTDEVVKTLKPAPKEECSIRMIMDSLEISGKRKLSWIMTKKSVR</sequence>
<dbReference type="AlphaFoldDB" id="A0A1E3X4B3"/>
<comment type="caution">
    <text evidence="1">The sequence shown here is derived from an EMBL/GenBank/DDBJ whole genome shotgun (WGS) entry which is preliminary data.</text>
</comment>
<gene>
    <name evidence="1" type="ORF">SCARUB_05086</name>
</gene>
<dbReference type="Proteomes" id="UP000094056">
    <property type="component" value="Unassembled WGS sequence"/>
</dbReference>
<organism evidence="1 2">
    <name type="scientific">Candidatus Scalindua rubra</name>
    <dbReference type="NCBI Taxonomy" id="1872076"/>
    <lineage>
        <taxon>Bacteria</taxon>
        <taxon>Pseudomonadati</taxon>
        <taxon>Planctomycetota</taxon>
        <taxon>Candidatus Brocadiia</taxon>
        <taxon>Candidatus Brocadiales</taxon>
        <taxon>Candidatus Scalinduaceae</taxon>
        <taxon>Candidatus Scalindua</taxon>
    </lineage>
</organism>
<protein>
    <submittedName>
        <fullName evidence="1">Uncharacterized protein</fullName>
    </submittedName>
</protein>
<evidence type="ECO:0000313" key="1">
    <source>
        <dbReference type="EMBL" id="ODS29814.1"/>
    </source>
</evidence>
<name>A0A1E3X4B3_9BACT</name>
<accession>A0A1E3X4B3</accession>
<proteinExistence type="predicted"/>
<dbReference type="EMBL" id="MAYW01000364">
    <property type="protein sequence ID" value="ODS29814.1"/>
    <property type="molecule type" value="Genomic_DNA"/>
</dbReference>
<reference evidence="1 2" key="1">
    <citation type="submission" date="2016-07" db="EMBL/GenBank/DDBJ databases">
        <title>Draft genome of Scalindua rubra, obtained from a brine-seawater interface in the Red Sea, sheds light on salt adaptation in anammox bacteria.</title>
        <authorList>
            <person name="Speth D.R."/>
            <person name="Lagkouvardos I."/>
            <person name="Wang Y."/>
            <person name="Qian P.-Y."/>
            <person name="Dutilh B.E."/>
            <person name="Jetten M.S."/>
        </authorList>
    </citation>
    <scope>NUCLEOTIDE SEQUENCE [LARGE SCALE GENOMIC DNA]</scope>
    <source>
        <strain evidence="1">BSI-1</strain>
    </source>
</reference>